<reference evidence="3 4" key="1">
    <citation type="submission" date="2013-12" db="EMBL/GenBank/DDBJ databases">
        <authorList>
            <person name="Cubeta M."/>
            <person name="Pakala S."/>
            <person name="Fedorova N."/>
            <person name="Thomas E."/>
            <person name="Dean R."/>
            <person name="Jabaji S."/>
            <person name="Neate S."/>
            <person name="Toda T."/>
            <person name="Tavantzis S."/>
            <person name="Vilgalys R."/>
            <person name="Bharathan N."/>
            <person name="Pakala S."/>
            <person name="Losada L.S."/>
            <person name="Zafar N."/>
            <person name="Nierman W."/>
        </authorList>
    </citation>
    <scope>NUCLEOTIDE SEQUENCE [LARGE SCALE GENOMIC DNA]</scope>
    <source>
        <strain evidence="3 4">123E</strain>
    </source>
</reference>
<feature type="compositionally biased region" description="Polar residues" evidence="1">
    <location>
        <begin position="442"/>
        <end position="490"/>
    </location>
</feature>
<accession>A0A074S042</accession>
<dbReference type="Proteomes" id="UP000027456">
    <property type="component" value="Unassembled WGS sequence"/>
</dbReference>
<dbReference type="HOGENOM" id="CLU_491017_0_0_1"/>
<feature type="region of interest" description="Disordered" evidence="1">
    <location>
        <begin position="321"/>
        <end position="555"/>
    </location>
</feature>
<keyword evidence="2" id="KW-1133">Transmembrane helix</keyword>
<feature type="compositionally biased region" description="Polar residues" evidence="1">
    <location>
        <begin position="373"/>
        <end position="385"/>
    </location>
</feature>
<proteinExistence type="predicted"/>
<evidence type="ECO:0000256" key="1">
    <source>
        <dbReference type="SAM" id="MobiDB-lite"/>
    </source>
</evidence>
<sequence>MDTVEIRTNSPPVVLISLQTPTIGRVPSMWPVLRALGCVSSLVPSIMALNVPRPNHAVAELLVAPNNLIIMTPRDTSSLLDRQLLDFGTPFSSGFSGLRHLAARQGCNAATEVCQNDPTTCCQIGGDCCGGGICCKAGSFCYGGGCCPSTKIGCNGGCCDRDANCCTKGGCCASGSRCVTINGKVGCCPIGQTCTSEPECTRTGYSPCANESFCCPTGFMCARDLANEPLCVDPNAQTTTSIPPPHFSTRPAVSSIATHVQTKTAQTPQATGPGAIFAQANSSANAGAIAGGTVAGVVALALLAVVFIIWRRKQLNGAADSEIPINGTASSPSSKDAYSPNGVPPTPGTVDPFLTPMTQHPNPGVSYFATPLDNPTSDTGSSPQYTGLPEPQYGDDTGVAVGTPTMPGSRHDLHHPHPLPMSVTPLRKSTADSGPARVWSGFISNPSTPSGQNAVHSGGNTPTPSGWSNPEGTNTNSAYSGTPSASNAYGSTPPLRASSTVYPPPEGGEHSGNRDLYPPASPPPESLYPRAFAGNLGGLPSGAAPPRDQFHSVEK</sequence>
<feature type="transmembrane region" description="Helical" evidence="2">
    <location>
        <begin position="288"/>
        <end position="310"/>
    </location>
</feature>
<dbReference type="OrthoDB" id="5358959at2759"/>
<name>A0A074S042_9AGAM</name>
<keyword evidence="4" id="KW-1185">Reference proteome</keyword>
<keyword evidence="2" id="KW-0472">Membrane</keyword>
<evidence type="ECO:0000256" key="2">
    <source>
        <dbReference type="SAM" id="Phobius"/>
    </source>
</evidence>
<comment type="caution">
    <text evidence="3">The sequence shown here is derived from an EMBL/GenBank/DDBJ whole genome shotgun (WGS) entry which is preliminary data.</text>
</comment>
<feature type="compositionally biased region" description="Polar residues" evidence="1">
    <location>
        <begin position="327"/>
        <end position="336"/>
    </location>
</feature>
<keyword evidence="2 3" id="KW-0812">Transmembrane</keyword>
<dbReference type="EMBL" id="AZST01000207">
    <property type="protein sequence ID" value="KEP50935.1"/>
    <property type="molecule type" value="Genomic_DNA"/>
</dbReference>
<evidence type="ECO:0000313" key="4">
    <source>
        <dbReference type="Proteomes" id="UP000027456"/>
    </source>
</evidence>
<organism evidence="3 4">
    <name type="scientific">Rhizoctonia solani 123E</name>
    <dbReference type="NCBI Taxonomy" id="1423351"/>
    <lineage>
        <taxon>Eukaryota</taxon>
        <taxon>Fungi</taxon>
        <taxon>Dikarya</taxon>
        <taxon>Basidiomycota</taxon>
        <taxon>Agaricomycotina</taxon>
        <taxon>Agaricomycetes</taxon>
        <taxon>Cantharellales</taxon>
        <taxon>Ceratobasidiaceae</taxon>
        <taxon>Rhizoctonia</taxon>
    </lineage>
</organism>
<evidence type="ECO:0000313" key="3">
    <source>
        <dbReference type="EMBL" id="KEP50935.1"/>
    </source>
</evidence>
<dbReference type="STRING" id="1423351.A0A074S042"/>
<gene>
    <name evidence="3" type="ORF">V565_070520</name>
</gene>
<dbReference type="AlphaFoldDB" id="A0A074S042"/>
<protein>
    <submittedName>
        <fullName evidence="3">Putative transmembrane protein</fullName>
    </submittedName>
</protein>